<dbReference type="InterPro" id="IPR012677">
    <property type="entry name" value="Nucleotide-bd_a/b_plait_sf"/>
</dbReference>
<dbReference type="PROSITE" id="PS50102">
    <property type="entry name" value="RRM"/>
    <property type="match status" value="2"/>
</dbReference>
<organism evidence="4 5">
    <name type="scientific">Helicocarpus griseus UAMH5409</name>
    <dbReference type="NCBI Taxonomy" id="1447875"/>
    <lineage>
        <taxon>Eukaryota</taxon>
        <taxon>Fungi</taxon>
        <taxon>Dikarya</taxon>
        <taxon>Ascomycota</taxon>
        <taxon>Pezizomycotina</taxon>
        <taxon>Eurotiomycetes</taxon>
        <taxon>Eurotiomycetidae</taxon>
        <taxon>Onygenales</taxon>
        <taxon>Ajellomycetaceae</taxon>
        <taxon>Helicocarpus</taxon>
    </lineage>
</organism>
<comment type="caution">
    <text evidence="4">The sequence shown here is derived from an EMBL/GenBank/DDBJ whole genome shotgun (WGS) entry which is preliminary data.</text>
</comment>
<dbReference type="Pfam" id="PF00076">
    <property type="entry name" value="RRM_1"/>
    <property type="match status" value="2"/>
</dbReference>
<keyword evidence="5" id="KW-1185">Reference proteome</keyword>
<dbReference type="GO" id="GO:0003723">
    <property type="term" value="F:RNA binding"/>
    <property type="evidence" value="ECO:0007669"/>
    <property type="project" value="UniProtKB-UniRule"/>
</dbReference>
<proteinExistence type="predicted"/>
<dbReference type="SUPFAM" id="SSF54928">
    <property type="entry name" value="RNA-binding domain, RBD"/>
    <property type="match status" value="2"/>
</dbReference>
<dbReference type="AlphaFoldDB" id="A0A2B7XLV2"/>
<dbReference type="PANTHER" id="PTHR48027">
    <property type="entry name" value="HETEROGENEOUS NUCLEAR RIBONUCLEOPROTEIN 87F-RELATED"/>
    <property type="match status" value="1"/>
</dbReference>
<dbReference type="InterPro" id="IPR035979">
    <property type="entry name" value="RBD_domain_sf"/>
</dbReference>
<evidence type="ECO:0000313" key="5">
    <source>
        <dbReference type="Proteomes" id="UP000223968"/>
    </source>
</evidence>
<dbReference type="Proteomes" id="UP000223968">
    <property type="component" value="Unassembled WGS sequence"/>
</dbReference>
<keyword evidence="1 2" id="KW-0694">RNA-binding</keyword>
<dbReference type="InterPro" id="IPR052462">
    <property type="entry name" value="SLIRP/GR-RBP-like"/>
</dbReference>
<evidence type="ECO:0000259" key="3">
    <source>
        <dbReference type="PROSITE" id="PS50102"/>
    </source>
</evidence>
<reference evidence="4 5" key="1">
    <citation type="submission" date="2017-10" db="EMBL/GenBank/DDBJ databases">
        <title>Comparative genomics in systemic dimorphic fungi from Ajellomycetaceae.</title>
        <authorList>
            <person name="Munoz J.F."/>
            <person name="Mcewen J.G."/>
            <person name="Clay O.K."/>
            <person name="Cuomo C.A."/>
        </authorList>
    </citation>
    <scope>NUCLEOTIDE SEQUENCE [LARGE SCALE GENOMIC DNA]</scope>
    <source>
        <strain evidence="4 5">UAMH5409</strain>
    </source>
</reference>
<accession>A0A2B7XLV2</accession>
<dbReference type="OrthoDB" id="6730379at2759"/>
<feature type="domain" description="RRM" evidence="3">
    <location>
        <begin position="193"/>
        <end position="271"/>
    </location>
</feature>
<evidence type="ECO:0000256" key="1">
    <source>
        <dbReference type="ARBA" id="ARBA00022884"/>
    </source>
</evidence>
<evidence type="ECO:0000256" key="2">
    <source>
        <dbReference type="PROSITE-ProRule" id="PRU00176"/>
    </source>
</evidence>
<evidence type="ECO:0000313" key="4">
    <source>
        <dbReference type="EMBL" id="PGH12734.1"/>
    </source>
</evidence>
<dbReference type="Gene3D" id="3.30.70.330">
    <property type="match status" value="2"/>
</dbReference>
<dbReference type="InterPro" id="IPR000504">
    <property type="entry name" value="RRM_dom"/>
</dbReference>
<gene>
    <name evidence="4" type="ORF">AJ79_04095</name>
</gene>
<protein>
    <recommendedName>
        <fullName evidence="3">RRM domain-containing protein</fullName>
    </recommendedName>
</protein>
<dbReference type="STRING" id="1447875.A0A2B7XLV2"/>
<dbReference type="SMART" id="SM00360">
    <property type="entry name" value="RRM"/>
    <property type="match status" value="2"/>
</dbReference>
<sequence>MADMQNIRDGLYFVYVSLISLRHAAFRAISAGPAAFAAKPRTLAALAPTFLKATAPGASLVNAAFQQRWNSEFSDEAPAFRSDNYAPKDRQDKRRVLEPSANIYVGNLFFEVTAEDLKRDLAKFGNVNSVRIIYDSRGLSRGFGYVEFDSQEAADAAINELNMTIYEGRRIVVNYAARTFNAPTTPRLQEPTKTLFIGNLSFEMTDHELNDLFKDIKNVKDVRVAVDRKTSKPRGFAHADFEDVESAKAGFEILSQKAPYGRTLKVDFSKNTKEYREERFQRQSQNAESPSQ</sequence>
<feature type="domain" description="RRM" evidence="3">
    <location>
        <begin position="101"/>
        <end position="178"/>
    </location>
</feature>
<dbReference type="EMBL" id="PDNB01000054">
    <property type="protein sequence ID" value="PGH12734.1"/>
    <property type="molecule type" value="Genomic_DNA"/>
</dbReference>
<name>A0A2B7XLV2_9EURO</name>